<evidence type="ECO:0000313" key="2">
    <source>
        <dbReference type="Proteomes" id="UP000030011"/>
    </source>
</evidence>
<dbReference type="AlphaFoldDB" id="A0A0A0JNZ0"/>
<dbReference type="RefSeq" id="WP_052111567.1">
    <property type="nucleotide sequence ID" value="NZ_AVPK01000001.1"/>
</dbReference>
<dbReference type="Pfam" id="PF14907">
    <property type="entry name" value="NTP_transf_5"/>
    <property type="match status" value="1"/>
</dbReference>
<dbReference type="GO" id="GO:0051213">
    <property type="term" value="F:dioxygenase activity"/>
    <property type="evidence" value="ECO:0007669"/>
    <property type="project" value="UniProtKB-KW"/>
</dbReference>
<accession>A0A0A0JNZ0</accession>
<keyword evidence="2" id="KW-1185">Reference proteome</keyword>
<dbReference type="Proteomes" id="UP000030011">
    <property type="component" value="Unassembled WGS sequence"/>
</dbReference>
<dbReference type="eggNOG" id="ENOG5032AQR">
    <property type="taxonomic scope" value="Bacteria"/>
</dbReference>
<gene>
    <name evidence="1" type="ORF">N803_01025</name>
</gene>
<organism evidence="1 2">
    <name type="scientific">Knoellia subterranea KCTC 19937</name>
    <dbReference type="NCBI Taxonomy" id="1385521"/>
    <lineage>
        <taxon>Bacteria</taxon>
        <taxon>Bacillati</taxon>
        <taxon>Actinomycetota</taxon>
        <taxon>Actinomycetes</taxon>
        <taxon>Micrococcales</taxon>
        <taxon>Intrasporangiaceae</taxon>
        <taxon>Knoellia</taxon>
    </lineage>
</organism>
<name>A0A0A0JNZ0_9MICO</name>
<sequence>MNEEVLPQRTTVLFTHAVAQFIADEVGADVLHIKGPAVESNALALGALPTDPVRTSVDADVLVRPAHISLMLQGLTRHGWTLLYDFSGGSPFRHAATLGREGLANVDVHRYFPGIELEPEAAFSRLWEDRRSLTIAAQRIHVPSLLAQRLILILHAARSPAFDLTKEARAPWVSADPETRGDLARLAADLNADVAFRAATGGLDLVRNEPSHDLWAALSTGEASQVRLWRARVRAARGWRESVRTGVSLLAPNTGRMASRIGRPLNGGELLRAYVEQARRGVRALLRETHHADAPPGDRK</sequence>
<dbReference type="InterPro" id="IPR039498">
    <property type="entry name" value="NTP_transf_5"/>
</dbReference>
<dbReference type="STRING" id="1385521.N803_01025"/>
<comment type="caution">
    <text evidence="1">The sequence shown here is derived from an EMBL/GenBank/DDBJ whole genome shotgun (WGS) entry which is preliminary data.</text>
</comment>
<dbReference type="OrthoDB" id="3782133at2"/>
<protein>
    <submittedName>
        <fullName evidence="1">Dioxygenase</fullName>
    </submittedName>
</protein>
<dbReference type="EMBL" id="AVPK01000001">
    <property type="protein sequence ID" value="KGN39125.1"/>
    <property type="molecule type" value="Genomic_DNA"/>
</dbReference>
<proteinExistence type="predicted"/>
<evidence type="ECO:0000313" key="1">
    <source>
        <dbReference type="EMBL" id="KGN39125.1"/>
    </source>
</evidence>
<keyword evidence="1" id="KW-0223">Dioxygenase</keyword>
<reference evidence="1 2" key="1">
    <citation type="submission" date="2013-08" db="EMBL/GenBank/DDBJ databases">
        <title>The genome sequence of Knoellia subterranea.</title>
        <authorList>
            <person name="Zhu W."/>
            <person name="Wang G."/>
        </authorList>
    </citation>
    <scope>NUCLEOTIDE SEQUENCE [LARGE SCALE GENOMIC DNA]</scope>
    <source>
        <strain evidence="1 2">KCTC 19937</strain>
    </source>
</reference>
<keyword evidence="1" id="KW-0560">Oxidoreductase</keyword>